<dbReference type="PANTHER" id="PTHR15160">
    <property type="entry name" value="VON HIPPEL-LINDAU PROTEIN"/>
    <property type="match status" value="1"/>
</dbReference>
<dbReference type="InterPro" id="IPR036104">
    <property type="entry name" value="BFN_sf"/>
</dbReference>
<dbReference type="Proteomes" id="UP000177309">
    <property type="component" value="Unassembled WGS sequence"/>
</dbReference>
<dbReference type="GO" id="GO:0004518">
    <property type="term" value="F:nuclease activity"/>
    <property type="evidence" value="ECO:0007669"/>
    <property type="project" value="InterPro"/>
</dbReference>
<evidence type="ECO:0000313" key="3">
    <source>
        <dbReference type="Proteomes" id="UP000177309"/>
    </source>
</evidence>
<accession>A0A1F4TRI9</accession>
<evidence type="ECO:0000259" key="1">
    <source>
        <dbReference type="PROSITE" id="PS51658"/>
    </source>
</evidence>
<feature type="domain" description="BFN" evidence="1">
    <location>
        <begin position="1"/>
        <end position="132"/>
    </location>
</feature>
<evidence type="ECO:0000313" key="2">
    <source>
        <dbReference type="EMBL" id="OGC35266.1"/>
    </source>
</evidence>
<dbReference type="InterPro" id="IPR003729">
    <property type="entry name" value="Bi_nuclease_dom"/>
</dbReference>
<dbReference type="Gene3D" id="3.10.690.10">
    <property type="entry name" value="Bifunctional nuclease domain"/>
    <property type="match status" value="1"/>
</dbReference>
<reference evidence="2 3" key="1">
    <citation type="journal article" date="2016" name="Nat. Commun.">
        <title>Thousands of microbial genomes shed light on interconnected biogeochemical processes in an aquifer system.</title>
        <authorList>
            <person name="Anantharaman K."/>
            <person name="Brown C.T."/>
            <person name="Hug L.A."/>
            <person name="Sharon I."/>
            <person name="Castelle C.J."/>
            <person name="Probst A.J."/>
            <person name="Thomas B.C."/>
            <person name="Singh A."/>
            <person name="Wilkins M.J."/>
            <person name="Karaoz U."/>
            <person name="Brodie E.L."/>
            <person name="Williams K.H."/>
            <person name="Hubbard S.S."/>
            <person name="Banfield J.F."/>
        </authorList>
    </citation>
    <scope>NUCLEOTIDE SEQUENCE [LARGE SCALE GENOMIC DNA]</scope>
</reference>
<dbReference type="SUPFAM" id="SSF103256">
    <property type="entry name" value="Hypothetical protein TM0160"/>
    <property type="match status" value="1"/>
</dbReference>
<dbReference type="PROSITE" id="PS51658">
    <property type="entry name" value="BFN"/>
    <property type="match status" value="1"/>
</dbReference>
<dbReference type="PANTHER" id="PTHR15160:SF1">
    <property type="entry name" value="VON HIPPEL-LINDAU DISEASE TUMOR SUPPRESSOR"/>
    <property type="match status" value="1"/>
</dbReference>
<dbReference type="Pfam" id="PF02577">
    <property type="entry name" value="BFN_dom"/>
    <property type="match status" value="1"/>
</dbReference>
<sequence length="162" mass="18447">MIELQVGGLGFDPRNMSPLVLLRDQEEMNFLPIWIGVFEASAIAMELQSVKPPRPMTHDLLLEFVDKLGGKLLKVVITDVKEGTFYANVELEKDGKNMNIDARPSDAIALAVRRHLPVFATETVMMQAKLVNAEKDAEETKKFKDFIENMKPEDFTKYYKKD</sequence>
<dbReference type="AlphaFoldDB" id="A0A1F4TRI9"/>
<name>A0A1F4TRI9_UNCSA</name>
<dbReference type="EMBL" id="MEUI01000005">
    <property type="protein sequence ID" value="OGC35266.1"/>
    <property type="molecule type" value="Genomic_DNA"/>
</dbReference>
<protein>
    <recommendedName>
        <fullName evidence="1">BFN domain-containing protein</fullName>
    </recommendedName>
</protein>
<gene>
    <name evidence="2" type="ORF">A2462_08500</name>
</gene>
<comment type="caution">
    <text evidence="2">The sequence shown here is derived from an EMBL/GenBank/DDBJ whole genome shotgun (WGS) entry which is preliminary data.</text>
</comment>
<organism evidence="2 3">
    <name type="scientific">candidate division WOR-1 bacterium RIFOXYC2_FULL_41_25</name>
    <dbReference type="NCBI Taxonomy" id="1802586"/>
    <lineage>
        <taxon>Bacteria</taxon>
        <taxon>Bacillati</taxon>
        <taxon>Saganbacteria</taxon>
    </lineage>
</organism>
<proteinExistence type="predicted"/>